<name>A0A6A6A135_9PLEO</name>
<dbReference type="AlphaFoldDB" id="A0A6A6A135"/>
<evidence type="ECO:0000313" key="2">
    <source>
        <dbReference type="EMBL" id="KAF2124873.1"/>
    </source>
</evidence>
<dbReference type="RefSeq" id="XP_033519266.1">
    <property type="nucleotide sequence ID" value="XM_033662034.1"/>
</dbReference>
<evidence type="ECO:0000256" key="1">
    <source>
        <dbReference type="SAM" id="MobiDB-lite"/>
    </source>
</evidence>
<feature type="compositionally biased region" description="Acidic residues" evidence="1">
    <location>
        <begin position="291"/>
        <end position="304"/>
    </location>
</feature>
<accession>A0A6A6A135</accession>
<gene>
    <name evidence="2" type="ORF">P153DRAFT_129538</name>
</gene>
<dbReference type="GeneID" id="54402466"/>
<feature type="region of interest" description="Disordered" evidence="1">
    <location>
        <begin position="271"/>
        <end position="317"/>
    </location>
</feature>
<keyword evidence="3" id="KW-1185">Reference proteome</keyword>
<protein>
    <submittedName>
        <fullName evidence="2">Uncharacterized protein</fullName>
    </submittedName>
</protein>
<dbReference type="Proteomes" id="UP000799771">
    <property type="component" value="Unassembled WGS sequence"/>
</dbReference>
<sequence length="366" mass="41166">MPRKKPPCPPIRETVTYPLTPTPPSTISCPTAAFPFEHILSCAHLVTTPLPNEPCAPNCFHITNRRATTAAKKRISSKPFYCDACIETASEECVGDAWSAERAGTLDTLRIVPMYKDALTWRIEDLRSTLRDEEAARRDKYTRFRTCFIGCKVTAVPCDEEGMAVKHYMPCERGHVFDTASPRTGWGMFADVGGVWTGGQSEADGAVGSCAGGDVDEEECVDEDDHETAAEGRAWLEEQADIAQCRREEDEEDANRLRRRAARPVVWSSSQTEEAVCSSPPVVRGRRCGDETSEEEEEEEEEEEVIPKRPKKRQRVMPIMPIKPIECMLAVKEKRSSDTAARGKRYARKEESWLSTRIRTHAIRRK</sequence>
<dbReference type="OrthoDB" id="3640311at2759"/>
<organism evidence="2 3">
    <name type="scientific">Dothidotthia symphoricarpi CBS 119687</name>
    <dbReference type="NCBI Taxonomy" id="1392245"/>
    <lineage>
        <taxon>Eukaryota</taxon>
        <taxon>Fungi</taxon>
        <taxon>Dikarya</taxon>
        <taxon>Ascomycota</taxon>
        <taxon>Pezizomycotina</taxon>
        <taxon>Dothideomycetes</taxon>
        <taxon>Pleosporomycetidae</taxon>
        <taxon>Pleosporales</taxon>
        <taxon>Dothidotthiaceae</taxon>
        <taxon>Dothidotthia</taxon>
    </lineage>
</organism>
<dbReference type="EMBL" id="ML977518">
    <property type="protein sequence ID" value="KAF2124873.1"/>
    <property type="molecule type" value="Genomic_DNA"/>
</dbReference>
<reference evidence="2" key="1">
    <citation type="journal article" date="2020" name="Stud. Mycol.">
        <title>101 Dothideomycetes genomes: a test case for predicting lifestyles and emergence of pathogens.</title>
        <authorList>
            <person name="Haridas S."/>
            <person name="Albert R."/>
            <person name="Binder M."/>
            <person name="Bloem J."/>
            <person name="Labutti K."/>
            <person name="Salamov A."/>
            <person name="Andreopoulos B."/>
            <person name="Baker S."/>
            <person name="Barry K."/>
            <person name="Bills G."/>
            <person name="Bluhm B."/>
            <person name="Cannon C."/>
            <person name="Castanera R."/>
            <person name="Culley D."/>
            <person name="Daum C."/>
            <person name="Ezra D."/>
            <person name="Gonzalez J."/>
            <person name="Henrissat B."/>
            <person name="Kuo A."/>
            <person name="Liang C."/>
            <person name="Lipzen A."/>
            <person name="Lutzoni F."/>
            <person name="Magnuson J."/>
            <person name="Mondo S."/>
            <person name="Nolan M."/>
            <person name="Ohm R."/>
            <person name="Pangilinan J."/>
            <person name="Park H.-J."/>
            <person name="Ramirez L."/>
            <person name="Alfaro M."/>
            <person name="Sun H."/>
            <person name="Tritt A."/>
            <person name="Yoshinaga Y."/>
            <person name="Zwiers L.-H."/>
            <person name="Turgeon B."/>
            <person name="Goodwin S."/>
            <person name="Spatafora J."/>
            <person name="Crous P."/>
            <person name="Grigoriev I."/>
        </authorList>
    </citation>
    <scope>NUCLEOTIDE SEQUENCE</scope>
    <source>
        <strain evidence="2">CBS 119687</strain>
    </source>
</reference>
<proteinExistence type="predicted"/>
<dbReference type="PROSITE" id="PS51257">
    <property type="entry name" value="PROKAR_LIPOPROTEIN"/>
    <property type="match status" value="1"/>
</dbReference>
<evidence type="ECO:0000313" key="3">
    <source>
        <dbReference type="Proteomes" id="UP000799771"/>
    </source>
</evidence>